<accession>A0A4R6QMX4</accession>
<dbReference type="RefSeq" id="WP_166651987.1">
    <property type="nucleotide sequence ID" value="NZ_SNXS01000003.1"/>
</dbReference>
<name>A0A4R6QMX4_9BURK</name>
<dbReference type="EMBL" id="SNXS01000003">
    <property type="protein sequence ID" value="TDP71506.1"/>
    <property type="molecule type" value="Genomic_DNA"/>
</dbReference>
<comment type="cofactor">
    <cofactor evidence="1">
        <name>[4Fe-4S] cluster</name>
        <dbReference type="ChEBI" id="CHEBI:49883"/>
    </cofactor>
</comment>
<gene>
    <name evidence="10" type="ORF">DES47_103487</name>
</gene>
<dbReference type="CDD" id="cd01335">
    <property type="entry name" value="Radical_SAM"/>
    <property type="match status" value="1"/>
</dbReference>
<dbReference type="SFLD" id="SFLDG01387">
    <property type="entry name" value="BtrN-like_SPASM_domain_contain"/>
    <property type="match status" value="1"/>
</dbReference>
<dbReference type="InterPro" id="IPR034391">
    <property type="entry name" value="AdoMet-like_SPASM_containing"/>
</dbReference>
<dbReference type="GO" id="GO:0046872">
    <property type="term" value="F:metal ion binding"/>
    <property type="evidence" value="ECO:0007669"/>
    <property type="project" value="UniProtKB-KW"/>
</dbReference>
<keyword evidence="4" id="KW-0479">Metal-binding</keyword>
<feature type="domain" description="4Fe4S-binding SPASM" evidence="9">
    <location>
        <begin position="280"/>
        <end position="352"/>
    </location>
</feature>
<dbReference type="AlphaFoldDB" id="A0A4R6QMX4"/>
<keyword evidence="5" id="KW-0408">Iron</keyword>
<evidence type="ECO:0000313" key="10">
    <source>
        <dbReference type="EMBL" id="TDP71506.1"/>
    </source>
</evidence>
<proteinExistence type="predicted"/>
<evidence type="ECO:0000313" key="11">
    <source>
        <dbReference type="Proteomes" id="UP000295361"/>
    </source>
</evidence>
<feature type="region of interest" description="Disordered" evidence="7">
    <location>
        <begin position="359"/>
        <end position="379"/>
    </location>
</feature>
<dbReference type="InParanoid" id="A0A4R6QMX4"/>
<evidence type="ECO:0000256" key="5">
    <source>
        <dbReference type="ARBA" id="ARBA00023004"/>
    </source>
</evidence>
<dbReference type="InterPro" id="IPR023885">
    <property type="entry name" value="4Fe4S-binding_SPASM_dom"/>
</dbReference>
<organism evidence="10 11">
    <name type="scientific">Roseateles toxinivorans</name>
    <dbReference type="NCBI Taxonomy" id="270368"/>
    <lineage>
        <taxon>Bacteria</taxon>
        <taxon>Pseudomonadati</taxon>
        <taxon>Pseudomonadota</taxon>
        <taxon>Betaproteobacteria</taxon>
        <taxon>Burkholderiales</taxon>
        <taxon>Sphaerotilaceae</taxon>
        <taxon>Roseateles</taxon>
    </lineage>
</organism>
<evidence type="ECO:0000256" key="1">
    <source>
        <dbReference type="ARBA" id="ARBA00001966"/>
    </source>
</evidence>
<dbReference type="SFLD" id="SFLDG01067">
    <property type="entry name" value="SPASM/twitch_domain_containing"/>
    <property type="match status" value="1"/>
</dbReference>
<dbReference type="SFLD" id="SFLDS00029">
    <property type="entry name" value="Radical_SAM"/>
    <property type="match status" value="1"/>
</dbReference>
<comment type="caution">
    <text evidence="10">The sequence shown here is derived from an EMBL/GenBank/DDBJ whole genome shotgun (WGS) entry which is preliminary data.</text>
</comment>
<dbReference type="PANTHER" id="PTHR11228:SF7">
    <property type="entry name" value="PQQA PEPTIDE CYCLASE"/>
    <property type="match status" value="1"/>
</dbReference>
<dbReference type="GO" id="GO:0051536">
    <property type="term" value="F:iron-sulfur cluster binding"/>
    <property type="evidence" value="ECO:0007669"/>
    <property type="project" value="UniProtKB-KW"/>
</dbReference>
<dbReference type="Proteomes" id="UP000295361">
    <property type="component" value="Unassembled WGS sequence"/>
</dbReference>
<sequence>MSLADRLLQKIPQYTRNARHLRSVVQHGTPGKWANLARVEYERMRKRIQVASHPYLLIIDPCNFCNLRCPLCPTGLNDLGREQSMLSFEHFKHYFDPHAPYLFEAYLHNWGESLINKDVFRMIDYAQSRNVGTNLSSNMVIPTSDDLDQLIDSGLEYLVVSLDGATPETYSKYRIRGDFDRVLANMTELIRRRNARGKKTPVVEWQYIVMKPNEHEVAQAEAMAKKIGVDLIRFIPVGMPFEFRNRQEVADVWYPESVKGRKDSDGTEQQFGQAGKPGPCFYLYRSMVVNPDGGISPCCVVYRKNRDFGQLDPEQGIDLPRLWNSEKYQSARSLFSPEVLQGRKPTVCDTCDIFAYHPSKARPRRRPEGEPIQLHRSKS</sequence>
<dbReference type="InterPro" id="IPR058240">
    <property type="entry name" value="rSAM_sf"/>
</dbReference>
<evidence type="ECO:0000256" key="7">
    <source>
        <dbReference type="SAM" id="MobiDB-lite"/>
    </source>
</evidence>
<evidence type="ECO:0000256" key="3">
    <source>
        <dbReference type="ARBA" id="ARBA00022691"/>
    </source>
</evidence>
<evidence type="ECO:0000259" key="8">
    <source>
        <dbReference type="Pfam" id="PF04055"/>
    </source>
</evidence>
<dbReference type="PANTHER" id="PTHR11228">
    <property type="entry name" value="RADICAL SAM DOMAIN PROTEIN"/>
    <property type="match status" value="1"/>
</dbReference>
<dbReference type="Gene3D" id="3.20.20.70">
    <property type="entry name" value="Aldolase class I"/>
    <property type="match status" value="1"/>
</dbReference>
<feature type="domain" description="Radical SAM core" evidence="8">
    <location>
        <begin position="61"/>
        <end position="192"/>
    </location>
</feature>
<dbReference type="SUPFAM" id="SSF102114">
    <property type="entry name" value="Radical SAM enzymes"/>
    <property type="match status" value="1"/>
</dbReference>
<protein>
    <submittedName>
        <fullName evidence="10">MoaA/NifB/PqqE/SkfB family radical SAM enzyme</fullName>
    </submittedName>
</protein>
<evidence type="ECO:0000259" key="9">
    <source>
        <dbReference type="Pfam" id="PF13186"/>
    </source>
</evidence>
<evidence type="ECO:0000256" key="6">
    <source>
        <dbReference type="ARBA" id="ARBA00023014"/>
    </source>
</evidence>
<dbReference type="GO" id="GO:0003824">
    <property type="term" value="F:catalytic activity"/>
    <property type="evidence" value="ECO:0007669"/>
    <property type="project" value="InterPro"/>
</dbReference>
<dbReference type="InterPro" id="IPR050377">
    <property type="entry name" value="Radical_SAM_PqqE_MftC-like"/>
</dbReference>
<dbReference type="Pfam" id="PF13186">
    <property type="entry name" value="SPASM"/>
    <property type="match status" value="1"/>
</dbReference>
<keyword evidence="11" id="KW-1185">Reference proteome</keyword>
<dbReference type="Pfam" id="PF04055">
    <property type="entry name" value="Radical_SAM"/>
    <property type="match status" value="1"/>
</dbReference>
<dbReference type="CDD" id="cd21109">
    <property type="entry name" value="SPASM"/>
    <property type="match status" value="1"/>
</dbReference>
<evidence type="ECO:0000256" key="2">
    <source>
        <dbReference type="ARBA" id="ARBA00022485"/>
    </source>
</evidence>
<dbReference type="InterPro" id="IPR007197">
    <property type="entry name" value="rSAM"/>
</dbReference>
<dbReference type="InterPro" id="IPR013785">
    <property type="entry name" value="Aldolase_TIM"/>
</dbReference>
<evidence type="ECO:0000256" key="4">
    <source>
        <dbReference type="ARBA" id="ARBA00022723"/>
    </source>
</evidence>
<keyword evidence="6" id="KW-0411">Iron-sulfur</keyword>
<reference evidence="10 11" key="1">
    <citation type="submission" date="2019-03" db="EMBL/GenBank/DDBJ databases">
        <title>Genomic Encyclopedia of Type Strains, Phase IV (KMG-IV): sequencing the most valuable type-strain genomes for metagenomic binning, comparative biology and taxonomic classification.</title>
        <authorList>
            <person name="Goeker M."/>
        </authorList>
    </citation>
    <scope>NUCLEOTIDE SEQUENCE [LARGE SCALE GENOMIC DNA]</scope>
    <source>
        <strain evidence="10 11">DSM 16998</strain>
    </source>
</reference>
<keyword evidence="2" id="KW-0004">4Fe-4S</keyword>
<keyword evidence="3" id="KW-0949">S-adenosyl-L-methionine</keyword>